<evidence type="ECO:0000256" key="1">
    <source>
        <dbReference type="ARBA" id="ARBA00000213"/>
    </source>
</evidence>
<dbReference type="InterPro" id="IPR000380">
    <property type="entry name" value="Topo_IA"/>
</dbReference>
<evidence type="ECO:0000256" key="6">
    <source>
        <dbReference type="ARBA" id="ARBA00023029"/>
    </source>
</evidence>
<dbReference type="Pfam" id="PF13342">
    <property type="entry name" value="Toprim_Crpt"/>
    <property type="match status" value="1"/>
</dbReference>
<dbReference type="NCBIfam" id="TIGR01056">
    <property type="entry name" value="topB"/>
    <property type="match status" value="1"/>
</dbReference>
<dbReference type="CDD" id="cd00186">
    <property type="entry name" value="TOP1Ac"/>
    <property type="match status" value="1"/>
</dbReference>
<feature type="domain" description="Topo IA-type catalytic" evidence="13">
    <location>
        <begin position="156"/>
        <end position="596"/>
    </location>
</feature>
<accession>A0AB73JH02</accession>
<dbReference type="GO" id="GO:0003917">
    <property type="term" value="F:DNA topoisomerase type I (single strand cut, ATP-independent) activity"/>
    <property type="evidence" value="ECO:0007669"/>
    <property type="project" value="UniProtKB-EC"/>
</dbReference>
<dbReference type="SMART" id="SM00436">
    <property type="entry name" value="TOP1Bc"/>
    <property type="match status" value="1"/>
</dbReference>
<dbReference type="Gene3D" id="1.10.460.10">
    <property type="entry name" value="Topoisomerase I, domain 2"/>
    <property type="match status" value="1"/>
</dbReference>
<keyword evidence="5" id="KW-0460">Magnesium</keyword>
<name>A0AB73JH02_STAAU</name>
<dbReference type="InterPro" id="IPR013497">
    <property type="entry name" value="Topo_IA_cen"/>
</dbReference>
<dbReference type="InterPro" id="IPR023405">
    <property type="entry name" value="Topo_IA_core_domain"/>
</dbReference>
<evidence type="ECO:0000256" key="10">
    <source>
        <dbReference type="ARBA" id="ARBA00031985"/>
    </source>
</evidence>
<dbReference type="Pfam" id="PF01131">
    <property type="entry name" value="Topoisom_bac"/>
    <property type="match status" value="1"/>
</dbReference>
<dbReference type="PROSITE" id="PS00396">
    <property type="entry name" value="TOPO_IA_1"/>
    <property type="match status" value="1"/>
</dbReference>
<evidence type="ECO:0000256" key="5">
    <source>
        <dbReference type="ARBA" id="ARBA00022842"/>
    </source>
</evidence>
<gene>
    <name evidence="14" type="primary">topB</name>
    <name evidence="14" type="ORF">GAY54_08350</name>
</gene>
<organism evidence="14 15">
    <name type="scientific">Staphylococcus aureus</name>
    <dbReference type="NCBI Taxonomy" id="1280"/>
    <lineage>
        <taxon>Bacteria</taxon>
        <taxon>Bacillati</taxon>
        <taxon>Bacillota</taxon>
        <taxon>Bacilli</taxon>
        <taxon>Bacillales</taxon>
        <taxon>Staphylococcaceae</taxon>
        <taxon>Staphylococcus</taxon>
    </lineage>
</organism>
<dbReference type="Proteomes" id="UP000463077">
    <property type="component" value="Unassembled WGS sequence"/>
</dbReference>
<dbReference type="InterPro" id="IPR034144">
    <property type="entry name" value="TOPRIM_TopoIII"/>
</dbReference>
<dbReference type="Gene3D" id="2.70.20.10">
    <property type="entry name" value="Topoisomerase I, domain 3"/>
    <property type="match status" value="1"/>
</dbReference>
<evidence type="ECO:0000256" key="4">
    <source>
        <dbReference type="ARBA" id="ARBA00022723"/>
    </source>
</evidence>
<dbReference type="EMBL" id="WFHO01000014">
    <property type="protein sequence ID" value="MUG52564.1"/>
    <property type="molecule type" value="Genomic_DNA"/>
</dbReference>
<dbReference type="GO" id="GO:0003677">
    <property type="term" value="F:DNA binding"/>
    <property type="evidence" value="ECO:0007669"/>
    <property type="project" value="UniProtKB-KW"/>
</dbReference>
<comment type="similarity">
    <text evidence="2">Belongs to the type IA topoisomerase family.</text>
</comment>
<dbReference type="InterPro" id="IPR003601">
    <property type="entry name" value="Topo_IA_2"/>
</dbReference>
<proteinExistence type="inferred from homology"/>
<protein>
    <recommendedName>
        <fullName evidence="3">DNA topoisomerase</fullName>
        <ecNumber evidence="3">5.6.2.1</ecNumber>
    </recommendedName>
    <alternativeName>
        <fullName evidence="12">Omega-protein</fullName>
    </alternativeName>
    <alternativeName>
        <fullName evidence="11">Relaxing enzyme</fullName>
    </alternativeName>
    <alternativeName>
        <fullName evidence="9">Swivelase</fullName>
    </alternativeName>
    <alternativeName>
        <fullName evidence="10">Untwisting enzyme</fullName>
    </alternativeName>
</protein>
<evidence type="ECO:0000256" key="7">
    <source>
        <dbReference type="ARBA" id="ARBA00023125"/>
    </source>
</evidence>
<evidence type="ECO:0000256" key="11">
    <source>
        <dbReference type="ARBA" id="ARBA00032235"/>
    </source>
</evidence>
<dbReference type="PANTHER" id="PTHR11390:SF21">
    <property type="entry name" value="DNA TOPOISOMERASE 3-ALPHA"/>
    <property type="match status" value="1"/>
</dbReference>
<dbReference type="RefSeq" id="WP_001575003.1">
    <property type="nucleotide sequence ID" value="NZ_JABMKL010000023.1"/>
</dbReference>
<dbReference type="InterPro" id="IPR005738">
    <property type="entry name" value="TopoIII"/>
</dbReference>
<dbReference type="GO" id="GO:0006310">
    <property type="term" value="P:DNA recombination"/>
    <property type="evidence" value="ECO:0007669"/>
    <property type="project" value="TreeGrafter"/>
</dbReference>
<dbReference type="SUPFAM" id="SSF56712">
    <property type="entry name" value="Prokaryotic type I DNA topoisomerase"/>
    <property type="match status" value="1"/>
</dbReference>
<dbReference type="CDD" id="cd03362">
    <property type="entry name" value="TOPRIM_TopoIA_TopoIII"/>
    <property type="match status" value="1"/>
</dbReference>
<evidence type="ECO:0000256" key="3">
    <source>
        <dbReference type="ARBA" id="ARBA00012891"/>
    </source>
</evidence>
<dbReference type="GO" id="GO:0043597">
    <property type="term" value="C:cytoplasmic replication fork"/>
    <property type="evidence" value="ECO:0007669"/>
    <property type="project" value="TreeGrafter"/>
</dbReference>
<dbReference type="SMART" id="SM00493">
    <property type="entry name" value="TOPRIM"/>
    <property type="match status" value="1"/>
</dbReference>
<dbReference type="Gene3D" id="3.40.50.140">
    <property type="match status" value="1"/>
</dbReference>
<dbReference type="Gene3D" id="1.10.290.10">
    <property type="entry name" value="Topoisomerase I, domain 4"/>
    <property type="match status" value="1"/>
</dbReference>
<dbReference type="InterPro" id="IPR006171">
    <property type="entry name" value="TOPRIM_dom"/>
</dbReference>
<dbReference type="InterPro" id="IPR013824">
    <property type="entry name" value="Topo_IA_cen_sub1"/>
</dbReference>
<dbReference type="SMART" id="SM00437">
    <property type="entry name" value="TOP1Ac"/>
    <property type="match status" value="1"/>
</dbReference>
<comment type="catalytic activity">
    <reaction evidence="1">
        <text>ATP-independent breakage of single-stranded DNA, followed by passage and rejoining.</text>
        <dbReference type="EC" id="5.6.2.1"/>
    </reaction>
</comment>
<dbReference type="GO" id="GO:0046872">
    <property type="term" value="F:metal ion binding"/>
    <property type="evidence" value="ECO:0007669"/>
    <property type="project" value="UniProtKB-KW"/>
</dbReference>
<evidence type="ECO:0000256" key="8">
    <source>
        <dbReference type="ARBA" id="ARBA00023235"/>
    </source>
</evidence>
<evidence type="ECO:0000256" key="9">
    <source>
        <dbReference type="ARBA" id="ARBA00030003"/>
    </source>
</evidence>
<dbReference type="GO" id="GO:0006265">
    <property type="term" value="P:DNA topological change"/>
    <property type="evidence" value="ECO:0007669"/>
    <property type="project" value="InterPro"/>
</dbReference>
<evidence type="ECO:0000313" key="15">
    <source>
        <dbReference type="Proteomes" id="UP000463077"/>
    </source>
</evidence>
<evidence type="ECO:0000259" key="13">
    <source>
        <dbReference type="PROSITE" id="PS52039"/>
    </source>
</evidence>
<dbReference type="InterPro" id="IPR025589">
    <property type="entry name" value="Toprim_C_rpt"/>
</dbReference>
<comment type="caution">
    <text evidence="14">The sequence shown here is derived from an EMBL/GenBank/DDBJ whole genome shotgun (WGS) entry which is preliminary data.</text>
</comment>
<dbReference type="PANTHER" id="PTHR11390">
    <property type="entry name" value="PROKARYOTIC DNA TOPOISOMERASE"/>
    <property type="match status" value="1"/>
</dbReference>
<keyword evidence="7" id="KW-0238">DNA-binding</keyword>
<dbReference type="Pfam" id="PF01751">
    <property type="entry name" value="Toprim"/>
    <property type="match status" value="1"/>
</dbReference>
<sequence>MKVIFAEKPSQAKDYAEALGIKKRHDGYIEIKDSEIIKNAIVTWGFGHLTRLKLPKEYELSINTWKLENLPYRPKNFEYTVDKDKKKQFNIVKKLCKQADEIINATDIDREGSNIFYSTLKHAGIKGKPIKRLWINSLVHSEIQKGFKNLLDNQKDFYMYREAHARQISDYLIGMNLSPLYSLLFQKQGYKDIFSIGRVQTPLLYLIYQRQCEIENFKSEKFYEVIGYFKAQNGEYQGKAKIKTKDKKDLIELENKYKLSKAKQGLIEDISKETKNQKAPKLHSLSSLQLVINKQYKYSPEKTKDIVQTLYEKKIVSYPRTDSNLITEEEFNYLNENLESYQTLYDIQFKINNDYRQPRKKYVNSSKVQEHHAIIPTSQIPNQTTIKKLNEEEKLVLQEIICTTLSMFAEDHVYNETKVITNVNGLQFFSQGKQVINNGWKDLSHTNHNNDEDTNKLPQLAINEKVLSSVKTKVGKTTPPKLYTEGQLIPLMKTCGKHIDDEENSELLKEIEGLGTEATRSNIIKTLKDRKYIQIKKNHVYITEKGRLLCKSVAGTLLSSATMTAEWEKRLKYIGKGQAQVNSFIENTMKFINKEVNDFNQKEQNNELKQQATNLQQQSTICKCPNCNQGKLIDKGKVIKCNQCDQIFFKNFLKKKIPDKQLISLLTKGKTTKSLKFKNKKGKDFNAYIKLVDDKDKNIKKFELEFNN</sequence>
<evidence type="ECO:0000256" key="2">
    <source>
        <dbReference type="ARBA" id="ARBA00009446"/>
    </source>
</evidence>
<dbReference type="EC" id="5.6.2.1" evidence="3"/>
<keyword evidence="8" id="KW-0413">Isomerase</keyword>
<dbReference type="PRINTS" id="PR00417">
    <property type="entry name" value="PRTPISMRASEI"/>
</dbReference>
<evidence type="ECO:0000256" key="12">
    <source>
        <dbReference type="ARBA" id="ARBA00032877"/>
    </source>
</evidence>
<evidence type="ECO:0000313" key="14">
    <source>
        <dbReference type="EMBL" id="MUG52564.1"/>
    </source>
</evidence>
<dbReference type="GO" id="GO:0006281">
    <property type="term" value="P:DNA repair"/>
    <property type="evidence" value="ECO:0007669"/>
    <property type="project" value="TreeGrafter"/>
</dbReference>
<dbReference type="InterPro" id="IPR023406">
    <property type="entry name" value="Topo_IA_AS"/>
</dbReference>
<dbReference type="InterPro" id="IPR013825">
    <property type="entry name" value="Topo_IA_cen_sub2"/>
</dbReference>
<dbReference type="InterPro" id="IPR003602">
    <property type="entry name" value="Topo_IA_DNA-bd_dom"/>
</dbReference>
<reference evidence="14 15" key="1">
    <citation type="journal article" date="2019" name="Int. J. Infect. Dis.">
        <title>Characterization of a community-acquired methicillin-resistant sequence type 338 Staphylococcus aureus strain containing a staphylococcal cassette chromosome mec type VT.</title>
        <authorList>
            <person name="Chen Y."/>
            <person name="Hong J."/>
            <person name="Chen Y."/>
            <person name="Wang H."/>
            <person name="Yu Y."/>
            <person name="Qu T."/>
        </authorList>
    </citation>
    <scope>NUCLEOTIDE SEQUENCE [LARGE SCALE GENOMIC DNA]</scope>
    <source>
        <strain evidence="14 15">LJ05</strain>
    </source>
</reference>
<dbReference type="InterPro" id="IPR013826">
    <property type="entry name" value="Topo_IA_cen_sub3"/>
</dbReference>
<dbReference type="PROSITE" id="PS52039">
    <property type="entry name" value="TOPO_IA_2"/>
    <property type="match status" value="1"/>
</dbReference>
<dbReference type="AlphaFoldDB" id="A0AB73JH02"/>
<keyword evidence="4" id="KW-0479">Metal-binding</keyword>
<keyword evidence="6" id="KW-0799">Topoisomerase</keyword>